<dbReference type="Proteomes" id="UP001152561">
    <property type="component" value="Unassembled WGS sequence"/>
</dbReference>
<comment type="caution">
    <text evidence="1">The sequence shown here is derived from an EMBL/GenBank/DDBJ whole genome shotgun (WGS) entry which is preliminary data.</text>
</comment>
<sequence length="190" mass="20011">MVSGLGVSPEIGLKLRWFWGIWAASVRGGGADGSVAGSWQGTIFLRPEPYQSSSTGPKSPNLDCSEAYRISAFTEPILCGGFGFWDGVSGALGSGGLCGLVVSGLWFRVQWFVSGSRGSWFSGLWFSGSVVQWFRVQVQVVCTVVQGLVVCVVQVCGSVGSVVRGSGFWVWWSGVVQVCSSVGQGLGLVV</sequence>
<evidence type="ECO:0000313" key="2">
    <source>
        <dbReference type="Proteomes" id="UP001152561"/>
    </source>
</evidence>
<gene>
    <name evidence="1" type="ORF">K7X08_019067</name>
</gene>
<name>A0A9Q1M0H7_9SOLA</name>
<dbReference type="EMBL" id="JAJAGQ010000013">
    <property type="protein sequence ID" value="KAJ8546484.1"/>
    <property type="molecule type" value="Genomic_DNA"/>
</dbReference>
<evidence type="ECO:0000313" key="1">
    <source>
        <dbReference type="EMBL" id="KAJ8546484.1"/>
    </source>
</evidence>
<protein>
    <submittedName>
        <fullName evidence="1">Uncharacterized protein</fullName>
    </submittedName>
</protein>
<keyword evidence="2" id="KW-1185">Reference proteome</keyword>
<proteinExistence type="predicted"/>
<dbReference type="AlphaFoldDB" id="A0A9Q1M0H7"/>
<accession>A0A9Q1M0H7</accession>
<reference evidence="2" key="1">
    <citation type="journal article" date="2023" name="Proc. Natl. Acad. Sci. U.S.A.">
        <title>Genomic and structural basis for evolution of tropane alkaloid biosynthesis.</title>
        <authorList>
            <person name="Wanga Y.-J."/>
            <person name="Taina T."/>
            <person name="Yua J.-Y."/>
            <person name="Lia J."/>
            <person name="Xua B."/>
            <person name="Chenc J."/>
            <person name="D'Auriad J.C."/>
            <person name="Huanga J.-P."/>
            <person name="Huanga S.-X."/>
        </authorList>
    </citation>
    <scope>NUCLEOTIDE SEQUENCE [LARGE SCALE GENOMIC DNA]</scope>
    <source>
        <strain evidence="2">cv. KIB-2019</strain>
    </source>
</reference>
<organism evidence="1 2">
    <name type="scientific">Anisodus acutangulus</name>
    <dbReference type="NCBI Taxonomy" id="402998"/>
    <lineage>
        <taxon>Eukaryota</taxon>
        <taxon>Viridiplantae</taxon>
        <taxon>Streptophyta</taxon>
        <taxon>Embryophyta</taxon>
        <taxon>Tracheophyta</taxon>
        <taxon>Spermatophyta</taxon>
        <taxon>Magnoliopsida</taxon>
        <taxon>eudicotyledons</taxon>
        <taxon>Gunneridae</taxon>
        <taxon>Pentapetalae</taxon>
        <taxon>asterids</taxon>
        <taxon>lamiids</taxon>
        <taxon>Solanales</taxon>
        <taxon>Solanaceae</taxon>
        <taxon>Solanoideae</taxon>
        <taxon>Hyoscyameae</taxon>
        <taxon>Anisodus</taxon>
    </lineage>
</organism>